<dbReference type="InterPro" id="IPR000014">
    <property type="entry name" value="PAS"/>
</dbReference>
<dbReference type="eggNOG" id="COG5002">
    <property type="taxonomic scope" value="Bacteria"/>
</dbReference>
<accession>H8Z2M2</accession>
<dbReference type="EMBL" id="JH603169">
    <property type="protein sequence ID" value="EIC22715.1"/>
    <property type="molecule type" value="Genomic_DNA"/>
</dbReference>
<dbReference type="PROSITE" id="PS50112">
    <property type="entry name" value="PAS"/>
    <property type="match status" value="1"/>
</dbReference>
<dbReference type="SUPFAM" id="SSF55785">
    <property type="entry name" value="PYP-like sensor domain (PAS domain)"/>
    <property type="match status" value="1"/>
</dbReference>
<dbReference type="GO" id="GO:0016301">
    <property type="term" value="F:kinase activity"/>
    <property type="evidence" value="ECO:0007669"/>
    <property type="project" value="UniProtKB-KW"/>
</dbReference>
<dbReference type="InterPro" id="IPR029016">
    <property type="entry name" value="GAF-like_dom_sf"/>
</dbReference>
<dbReference type="GO" id="GO:0005524">
    <property type="term" value="F:ATP binding"/>
    <property type="evidence" value="ECO:0007669"/>
    <property type="project" value="UniProtKB-KW"/>
</dbReference>
<proteinExistence type="predicted"/>
<dbReference type="RefSeq" id="WP_009149714.1">
    <property type="nucleotide sequence ID" value="NZ_CP121471.1"/>
</dbReference>
<reference evidence="10 11" key="2">
    <citation type="submission" date="2011-11" db="EMBL/GenBank/DDBJ databases">
        <authorList>
            <consortium name="US DOE Joint Genome Institute"/>
            <person name="Lucas S."/>
            <person name="Han J."/>
            <person name="Lapidus A."/>
            <person name="Cheng J.-F."/>
            <person name="Goodwin L."/>
            <person name="Pitluck S."/>
            <person name="Peters L."/>
            <person name="Ovchinnikova G."/>
            <person name="Zhang X."/>
            <person name="Detter J.C."/>
            <person name="Han C."/>
            <person name="Tapia R."/>
            <person name="Land M."/>
            <person name="Hauser L."/>
            <person name="Kyrpides N."/>
            <person name="Ivanova N."/>
            <person name="Pagani I."/>
            <person name="Vogl K."/>
            <person name="Liu Z."/>
            <person name="Overmann J."/>
            <person name="Frigaard N.-U."/>
            <person name="Bryant D."/>
            <person name="Woyke T."/>
        </authorList>
    </citation>
    <scope>NUCLEOTIDE SEQUENCE [LARGE SCALE GENOMIC DNA]</scope>
    <source>
        <strain evidence="10 11">970</strain>
    </source>
</reference>
<dbReference type="Pfam" id="PF13185">
    <property type="entry name" value="GAF_2"/>
    <property type="match status" value="1"/>
</dbReference>
<dbReference type="Proteomes" id="UP000002964">
    <property type="component" value="Unassembled WGS sequence"/>
</dbReference>
<dbReference type="eggNOG" id="COG2205">
    <property type="taxonomic scope" value="Bacteria"/>
</dbReference>
<keyword evidence="4" id="KW-0547">Nucleotide-binding</keyword>
<keyword evidence="7" id="KW-0902">Two-component regulatory system</keyword>
<keyword evidence="3" id="KW-0808">Transferase</keyword>
<gene>
    <name evidence="10" type="ORF">Thi970DRAFT_02995</name>
</gene>
<evidence type="ECO:0000256" key="2">
    <source>
        <dbReference type="ARBA" id="ARBA00022553"/>
    </source>
</evidence>
<keyword evidence="8" id="KW-0812">Transmembrane</keyword>
<dbReference type="SUPFAM" id="SSF103190">
    <property type="entry name" value="Sensory domain-like"/>
    <property type="match status" value="1"/>
</dbReference>
<keyword evidence="6" id="KW-0067">ATP-binding</keyword>
<evidence type="ECO:0000256" key="5">
    <source>
        <dbReference type="ARBA" id="ARBA00022777"/>
    </source>
</evidence>
<keyword evidence="8" id="KW-0472">Membrane</keyword>
<dbReference type="OrthoDB" id="9764808at2"/>
<name>H8Z2M2_9GAMM</name>
<dbReference type="Pfam" id="PF00989">
    <property type="entry name" value="PAS"/>
    <property type="match status" value="1"/>
</dbReference>
<dbReference type="SUPFAM" id="SSF55781">
    <property type="entry name" value="GAF domain-like"/>
    <property type="match status" value="1"/>
</dbReference>
<dbReference type="HOGENOM" id="CLU_391246_0_0_6"/>
<dbReference type="AlphaFoldDB" id="H8Z2M2"/>
<keyword evidence="8" id="KW-1133">Transmembrane helix</keyword>
<dbReference type="Gene3D" id="3.30.450.20">
    <property type="entry name" value="PAS domain"/>
    <property type="match status" value="2"/>
</dbReference>
<evidence type="ECO:0000313" key="10">
    <source>
        <dbReference type="EMBL" id="EIC22715.1"/>
    </source>
</evidence>
<keyword evidence="11" id="KW-1185">Reference proteome</keyword>
<keyword evidence="2" id="KW-0597">Phosphoprotein</keyword>
<dbReference type="InterPro" id="IPR035965">
    <property type="entry name" value="PAS-like_dom_sf"/>
</dbReference>
<evidence type="ECO:0000256" key="1">
    <source>
        <dbReference type="ARBA" id="ARBA00004370"/>
    </source>
</evidence>
<keyword evidence="5" id="KW-0418">Kinase</keyword>
<dbReference type="SMART" id="SM00091">
    <property type="entry name" value="PAS"/>
    <property type="match status" value="1"/>
</dbReference>
<evidence type="ECO:0000256" key="7">
    <source>
        <dbReference type="ARBA" id="ARBA00023012"/>
    </source>
</evidence>
<feature type="transmembrane region" description="Helical" evidence="8">
    <location>
        <begin position="26"/>
        <end position="48"/>
    </location>
</feature>
<protein>
    <submittedName>
        <fullName evidence="10">PAS domain S-box</fullName>
    </submittedName>
</protein>
<sequence>MKHKNVENLAMAGLSDASINALVRRLAWIITLILLAATLAIAGSFYLLQSKPLAAADVLARQQTATEQVLSKLDALSSTVERLLPMGRDWTNEGLIDLEDIRAFNRLLLPALVEHPVLSSLYLARSDGRMFFLMRDGERWKNRITDVAKQGTRQHWLHWRDKETQAGDEWVDQPFDPRQRPWYQGTMAVAEGELYWTAPYQFASAPAPGITAALRWTDAVSGQTMVFAADILLTDLADFISSLSYSTNGEVALLTTDGNLLAPPGQRIRNGALAAATLKESLLKQPDAAGYPLLAAALRQAPGRESPDREIKVALPAGIAGNREEWLASLRPLPLGQEQLILITLAPTSDFAPMSSEGLALLLLVMLSIALLATLAMHAQVWRMRRPIIKTLTWVEQTRQLAEQETHRHSDTAAIVARLQQATTPAELGRILLTELAQRLPLARGIYCLWQPEQQRLECIARYAGAQISSDSEEIDAAPARGLLLQCARDQQPILLNNPPAGYFDIHSGLGAHAPVALLLHPLRNGDKLCAVVELASLRAFTPSDRQLLEVLETTLCLSLDHLLQAQATSALLRQTARNEARHRLILNSTDDGILGLDAAGHITFSNRSALALLGYAEPEVVGLAMKDVHSHAAMDSNTGAQPESLCPIQLTLQDGEARRVADAFFFTKDARALPVRYSTTSIMEQGQLLGAVIVFSARPAEPSA</sequence>
<evidence type="ECO:0000313" key="11">
    <source>
        <dbReference type="Proteomes" id="UP000002964"/>
    </source>
</evidence>
<dbReference type="InterPro" id="IPR003018">
    <property type="entry name" value="GAF"/>
</dbReference>
<evidence type="ECO:0000256" key="4">
    <source>
        <dbReference type="ARBA" id="ARBA00022741"/>
    </source>
</evidence>
<evidence type="ECO:0000256" key="8">
    <source>
        <dbReference type="SAM" id="Phobius"/>
    </source>
</evidence>
<dbReference type="NCBIfam" id="TIGR00229">
    <property type="entry name" value="sensory_box"/>
    <property type="match status" value="1"/>
</dbReference>
<dbReference type="GO" id="GO:0016020">
    <property type="term" value="C:membrane"/>
    <property type="evidence" value="ECO:0007669"/>
    <property type="project" value="UniProtKB-SubCell"/>
</dbReference>
<dbReference type="SMART" id="SM00065">
    <property type="entry name" value="GAF"/>
    <property type="match status" value="1"/>
</dbReference>
<dbReference type="CDD" id="cd00130">
    <property type="entry name" value="PAS"/>
    <property type="match status" value="1"/>
</dbReference>
<dbReference type="GO" id="GO:0000160">
    <property type="term" value="P:phosphorelay signal transduction system"/>
    <property type="evidence" value="ECO:0007669"/>
    <property type="project" value="UniProtKB-KW"/>
</dbReference>
<comment type="subcellular location">
    <subcellularLocation>
        <location evidence="1">Membrane</location>
    </subcellularLocation>
</comment>
<evidence type="ECO:0000256" key="3">
    <source>
        <dbReference type="ARBA" id="ARBA00022679"/>
    </source>
</evidence>
<evidence type="ECO:0000256" key="6">
    <source>
        <dbReference type="ARBA" id="ARBA00022840"/>
    </source>
</evidence>
<dbReference type="Gene3D" id="3.30.450.40">
    <property type="match status" value="1"/>
</dbReference>
<dbReference type="InterPro" id="IPR029151">
    <property type="entry name" value="Sensor-like_sf"/>
</dbReference>
<evidence type="ECO:0000259" key="9">
    <source>
        <dbReference type="PROSITE" id="PS50112"/>
    </source>
</evidence>
<feature type="transmembrane region" description="Helical" evidence="8">
    <location>
        <begin position="358"/>
        <end position="377"/>
    </location>
</feature>
<dbReference type="GO" id="GO:0006355">
    <property type="term" value="P:regulation of DNA-templated transcription"/>
    <property type="evidence" value="ECO:0007669"/>
    <property type="project" value="InterPro"/>
</dbReference>
<dbReference type="STRING" id="631362.Thi970DRAFT_02995"/>
<reference evidence="11" key="1">
    <citation type="submission" date="2011-06" db="EMBL/GenBank/DDBJ databases">
        <authorList>
            <consortium name="US DOE Joint Genome Institute (JGI-PGF)"/>
            <person name="Lucas S."/>
            <person name="Han J."/>
            <person name="Lapidus A."/>
            <person name="Cheng J.-F."/>
            <person name="Goodwin L."/>
            <person name="Pitluck S."/>
            <person name="Peters L."/>
            <person name="Land M.L."/>
            <person name="Hauser L."/>
            <person name="Vogl K."/>
            <person name="Liu Z."/>
            <person name="Overmann J."/>
            <person name="Frigaard N.-U."/>
            <person name="Bryant D.A."/>
            <person name="Woyke T.J."/>
        </authorList>
    </citation>
    <scope>NUCLEOTIDE SEQUENCE [LARGE SCALE GENOMIC DNA]</scope>
    <source>
        <strain evidence="11">970</strain>
    </source>
</reference>
<feature type="domain" description="PAS" evidence="9">
    <location>
        <begin position="579"/>
        <end position="623"/>
    </location>
</feature>
<dbReference type="InterPro" id="IPR013767">
    <property type="entry name" value="PAS_fold"/>
</dbReference>
<organism evidence="10 11">
    <name type="scientific">Thiorhodovibrio frisius</name>
    <dbReference type="NCBI Taxonomy" id="631362"/>
    <lineage>
        <taxon>Bacteria</taxon>
        <taxon>Pseudomonadati</taxon>
        <taxon>Pseudomonadota</taxon>
        <taxon>Gammaproteobacteria</taxon>
        <taxon>Chromatiales</taxon>
        <taxon>Chromatiaceae</taxon>
        <taxon>Thiorhodovibrio</taxon>
    </lineage>
</organism>